<accession>A0A939BD98</accession>
<dbReference type="PANTHER" id="PTHR18964:SF149">
    <property type="entry name" value="BIFUNCTIONAL UDP-N-ACETYLGLUCOSAMINE 2-EPIMERASE_N-ACETYLMANNOSAMINE KINASE"/>
    <property type="match status" value="1"/>
</dbReference>
<keyword evidence="3" id="KW-0859">Xylose metabolism</keyword>
<dbReference type="PANTHER" id="PTHR18964">
    <property type="entry name" value="ROK (REPRESSOR, ORF, KINASE) FAMILY"/>
    <property type="match status" value="1"/>
</dbReference>
<dbReference type="RefSeq" id="WP_204909686.1">
    <property type="nucleotide sequence ID" value="NZ_JACJLV010000051.1"/>
</dbReference>
<dbReference type="Gene3D" id="3.30.420.40">
    <property type="match status" value="2"/>
</dbReference>
<reference evidence="4" key="1">
    <citation type="submission" date="2020-08" db="EMBL/GenBank/DDBJ databases">
        <authorList>
            <person name="Cejkova D."/>
            <person name="Kubasova T."/>
            <person name="Jahodarova E."/>
            <person name="Rychlik I."/>
        </authorList>
    </citation>
    <scope>NUCLEOTIDE SEQUENCE</scope>
    <source>
        <strain evidence="4">An420c</strain>
    </source>
</reference>
<dbReference type="SUPFAM" id="SSF46785">
    <property type="entry name" value="Winged helix' DNA-binding domain"/>
    <property type="match status" value="1"/>
</dbReference>
<dbReference type="EMBL" id="JACJLV010000051">
    <property type="protein sequence ID" value="MBM6827697.1"/>
    <property type="molecule type" value="Genomic_DNA"/>
</dbReference>
<name>A0A939BD98_9CLOT</name>
<gene>
    <name evidence="4" type="ORF">H6A13_11435</name>
</gene>
<dbReference type="Pfam" id="PF00480">
    <property type="entry name" value="ROK"/>
    <property type="match status" value="2"/>
</dbReference>
<evidence type="ECO:0000256" key="1">
    <source>
        <dbReference type="ARBA" id="ARBA00002486"/>
    </source>
</evidence>
<dbReference type="Proteomes" id="UP000713880">
    <property type="component" value="Unassembled WGS sequence"/>
</dbReference>
<dbReference type="SUPFAM" id="SSF53067">
    <property type="entry name" value="Actin-like ATPase domain"/>
    <property type="match status" value="1"/>
</dbReference>
<protein>
    <submittedName>
        <fullName evidence="4">ROK family transcriptional regulator</fullName>
    </submittedName>
</protein>
<evidence type="ECO:0000313" key="5">
    <source>
        <dbReference type="Proteomes" id="UP000713880"/>
    </source>
</evidence>
<reference evidence="4" key="2">
    <citation type="journal article" date="2021" name="Sci. Rep.">
        <title>The distribution of antibiotic resistance genes in chicken gut microbiota commensals.</title>
        <authorList>
            <person name="Juricova H."/>
            <person name="Matiasovicova J."/>
            <person name="Kubasova T."/>
            <person name="Cejkova D."/>
            <person name="Rychlik I."/>
        </authorList>
    </citation>
    <scope>NUCLEOTIDE SEQUENCE</scope>
    <source>
        <strain evidence="4">An420c</strain>
    </source>
</reference>
<sequence length="390" mass="43895">MRISTNNSEVRKRNRNRVFRFINNTKETCMSEISAALEVSGPTVMSIVKELKEDGVIREVGEYESTGGRKAKAIASVKDGVYAIGVDITLNHVSLVYTDLGEEALKHRRVQKPFRQGTAYIEEVAGLVKDFVKENQIPEEKILGMGLSMPVIVDRSRDMIANSHVLGLYEVECEEWTSRMPYPCEIINDANAAALAEALWQKERGSMVYLLLSNSVGGAICVKLPEPEDMQEDIRERAVIDTYEGDNWRSAEFGHMTLHPGGKTCYCGKQGCVDAYCSASNLADLENGKLERFFEKLEAGNVRYQEIWQRYLDDLALVVDNLRMAFDCDVILGGYVGSFMEPYMEKLKERLVPKDIFDHDGSYARPCRYQKEASALGAALYQIKDYIASI</sequence>
<dbReference type="GO" id="GO:0042732">
    <property type="term" value="P:D-xylose metabolic process"/>
    <property type="evidence" value="ECO:0007669"/>
    <property type="project" value="UniProtKB-KW"/>
</dbReference>
<dbReference type="InterPro" id="IPR036390">
    <property type="entry name" value="WH_DNA-bd_sf"/>
</dbReference>
<keyword evidence="3" id="KW-0119">Carbohydrate metabolism</keyword>
<dbReference type="InterPro" id="IPR043129">
    <property type="entry name" value="ATPase_NBD"/>
</dbReference>
<dbReference type="Pfam" id="PF13412">
    <property type="entry name" value="HTH_24"/>
    <property type="match status" value="1"/>
</dbReference>
<dbReference type="InterPro" id="IPR000600">
    <property type="entry name" value="ROK"/>
</dbReference>
<organism evidence="4 5">
    <name type="scientific">Mordavella massiliensis</name>
    <dbReference type="NCBI Taxonomy" id="1871024"/>
    <lineage>
        <taxon>Bacteria</taxon>
        <taxon>Bacillati</taxon>
        <taxon>Bacillota</taxon>
        <taxon>Clostridia</taxon>
        <taxon>Eubacteriales</taxon>
        <taxon>Clostridiaceae</taxon>
        <taxon>Mordavella</taxon>
    </lineage>
</organism>
<dbReference type="Gene3D" id="1.10.10.10">
    <property type="entry name" value="Winged helix-like DNA-binding domain superfamily/Winged helix DNA-binding domain"/>
    <property type="match status" value="1"/>
</dbReference>
<dbReference type="AlphaFoldDB" id="A0A939BD98"/>
<evidence type="ECO:0000256" key="2">
    <source>
        <dbReference type="ARBA" id="ARBA00006479"/>
    </source>
</evidence>
<keyword evidence="5" id="KW-1185">Reference proteome</keyword>
<dbReference type="InterPro" id="IPR036388">
    <property type="entry name" value="WH-like_DNA-bd_sf"/>
</dbReference>
<comment type="caution">
    <text evidence="4">The sequence shown here is derived from an EMBL/GenBank/DDBJ whole genome shotgun (WGS) entry which is preliminary data.</text>
</comment>
<evidence type="ECO:0000313" key="4">
    <source>
        <dbReference type="EMBL" id="MBM6827697.1"/>
    </source>
</evidence>
<comment type="similarity">
    <text evidence="2">Belongs to the ROK (NagC/XylR) family.</text>
</comment>
<proteinExistence type="inferred from homology"/>
<comment type="function">
    <text evidence="1">Transcriptional repressor of xylose-utilizing enzymes.</text>
</comment>
<evidence type="ECO:0000256" key="3">
    <source>
        <dbReference type="ARBA" id="ARBA00022629"/>
    </source>
</evidence>